<evidence type="ECO:0000313" key="1">
    <source>
        <dbReference type="EMBL" id="KAJ9587051.1"/>
    </source>
</evidence>
<reference evidence="1" key="1">
    <citation type="journal article" date="2023" name="IScience">
        <title>Live-bearing cockroach genome reveals convergent evolutionary mechanisms linked to viviparity in insects and beyond.</title>
        <authorList>
            <person name="Fouks B."/>
            <person name="Harrison M.C."/>
            <person name="Mikhailova A.A."/>
            <person name="Marchal E."/>
            <person name="English S."/>
            <person name="Carruthers M."/>
            <person name="Jennings E.C."/>
            <person name="Chiamaka E.L."/>
            <person name="Frigard R.A."/>
            <person name="Pippel M."/>
            <person name="Attardo G.M."/>
            <person name="Benoit J.B."/>
            <person name="Bornberg-Bauer E."/>
            <person name="Tobe S.S."/>
        </authorList>
    </citation>
    <scope>NUCLEOTIDE SEQUENCE</scope>
    <source>
        <strain evidence="1">Stay&amp;Tobe</strain>
    </source>
</reference>
<dbReference type="Proteomes" id="UP001233999">
    <property type="component" value="Unassembled WGS sequence"/>
</dbReference>
<comment type="caution">
    <text evidence="1">The sequence shown here is derived from an EMBL/GenBank/DDBJ whole genome shotgun (WGS) entry which is preliminary data.</text>
</comment>
<feature type="non-terminal residue" evidence="1">
    <location>
        <position position="76"/>
    </location>
</feature>
<dbReference type="AlphaFoldDB" id="A0AAD8EEF5"/>
<sequence length="76" mass="9228">CSVYNYIHRSKFNFFSSTFFRSSRDTSAIFRLSRCLYSMKCCIVYRVNNFDISYNFLLRHMDPITRKQKSHNIHTL</sequence>
<accession>A0AAD8EEF5</accession>
<keyword evidence="2" id="KW-1185">Reference proteome</keyword>
<dbReference type="EMBL" id="JASPKZ010006811">
    <property type="protein sequence ID" value="KAJ9587051.1"/>
    <property type="molecule type" value="Genomic_DNA"/>
</dbReference>
<organism evidence="1 2">
    <name type="scientific">Diploptera punctata</name>
    <name type="common">Pacific beetle cockroach</name>
    <dbReference type="NCBI Taxonomy" id="6984"/>
    <lineage>
        <taxon>Eukaryota</taxon>
        <taxon>Metazoa</taxon>
        <taxon>Ecdysozoa</taxon>
        <taxon>Arthropoda</taxon>
        <taxon>Hexapoda</taxon>
        <taxon>Insecta</taxon>
        <taxon>Pterygota</taxon>
        <taxon>Neoptera</taxon>
        <taxon>Polyneoptera</taxon>
        <taxon>Dictyoptera</taxon>
        <taxon>Blattodea</taxon>
        <taxon>Blaberoidea</taxon>
        <taxon>Blaberidae</taxon>
        <taxon>Diplopterinae</taxon>
        <taxon>Diploptera</taxon>
    </lineage>
</organism>
<reference evidence="1" key="2">
    <citation type="submission" date="2023-05" db="EMBL/GenBank/DDBJ databases">
        <authorList>
            <person name="Fouks B."/>
        </authorList>
    </citation>
    <scope>NUCLEOTIDE SEQUENCE</scope>
    <source>
        <strain evidence="1">Stay&amp;Tobe</strain>
        <tissue evidence="1">Testes</tissue>
    </source>
</reference>
<protein>
    <submittedName>
        <fullName evidence="1">Uncharacterized protein</fullName>
    </submittedName>
</protein>
<name>A0AAD8EEF5_DIPPU</name>
<proteinExistence type="predicted"/>
<feature type="non-terminal residue" evidence="1">
    <location>
        <position position="1"/>
    </location>
</feature>
<evidence type="ECO:0000313" key="2">
    <source>
        <dbReference type="Proteomes" id="UP001233999"/>
    </source>
</evidence>
<gene>
    <name evidence="1" type="ORF">L9F63_019358</name>
</gene>